<evidence type="ECO:0008006" key="5">
    <source>
        <dbReference type="Google" id="ProtNLM"/>
    </source>
</evidence>
<gene>
    <name evidence="3" type="ORF">CYY_004372</name>
</gene>
<keyword evidence="1" id="KW-0812">Transmembrane</keyword>
<dbReference type="EMBL" id="AJWJ01000153">
    <property type="protein sequence ID" value="KAF2074312.1"/>
    <property type="molecule type" value="Genomic_DNA"/>
</dbReference>
<keyword evidence="2" id="KW-0732">Signal</keyword>
<name>A0A8J4V573_9MYCE</name>
<dbReference type="AlphaFoldDB" id="A0A8J4V573"/>
<dbReference type="SUPFAM" id="SSF51126">
    <property type="entry name" value="Pectin lyase-like"/>
    <property type="match status" value="1"/>
</dbReference>
<dbReference type="PANTHER" id="PTHR31318:SF2">
    <property type="entry name" value="PECTIN LYASE-LIKE FAMILY PROTEIN-RELATED"/>
    <property type="match status" value="1"/>
</dbReference>
<feature type="transmembrane region" description="Helical" evidence="1">
    <location>
        <begin position="469"/>
        <end position="493"/>
    </location>
</feature>
<evidence type="ECO:0000256" key="1">
    <source>
        <dbReference type="SAM" id="Phobius"/>
    </source>
</evidence>
<evidence type="ECO:0000313" key="4">
    <source>
        <dbReference type="Proteomes" id="UP000695562"/>
    </source>
</evidence>
<protein>
    <recommendedName>
        <fullName evidence="5">Right handed beta helix domain-containing protein</fullName>
    </recommendedName>
</protein>
<keyword evidence="1" id="KW-0472">Membrane</keyword>
<keyword evidence="4" id="KW-1185">Reference proteome</keyword>
<dbReference type="InterPro" id="IPR011050">
    <property type="entry name" value="Pectin_lyase_fold/virulence"/>
</dbReference>
<evidence type="ECO:0000313" key="3">
    <source>
        <dbReference type="EMBL" id="KAF2074312.1"/>
    </source>
</evidence>
<dbReference type="PANTHER" id="PTHR31318">
    <property type="entry name" value="EXPRESSED PROTEIN-RELATED"/>
    <property type="match status" value="1"/>
</dbReference>
<feature type="signal peptide" evidence="2">
    <location>
        <begin position="1"/>
        <end position="23"/>
    </location>
</feature>
<dbReference type="Proteomes" id="UP000695562">
    <property type="component" value="Unassembled WGS sequence"/>
</dbReference>
<proteinExistence type="predicted"/>
<comment type="caution">
    <text evidence="3">The sequence shown here is derived from an EMBL/GenBank/DDBJ whole genome shotgun (WGS) entry which is preliminary data.</text>
</comment>
<reference evidence="3" key="1">
    <citation type="submission" date="2020-01" db="EMBL/GenBank/DDBJ databases">
        <title>Development of genomics and gene disruption for Polysphondylium violaceum indicates a role for the polyketide synthase stlB in stalk morphogenesis.</title>
        <authorList>
            <person name="Narita B."/>
            <person name="Kawabe Y."/>
            <person name="Kin K."/>
            <person name="Saito T."/>
            <person name="Gibbs R."/>
            <person name="Kuspa A."/>
            <person name="Muzny D."/>
            <person name="Queller D."/>
            <person name="Richards S."/>
            <person name="Strassman J."/>
            <person name="Sucgang R."/>
            <person name="Worley K."/>
            <person name="Schaap P."/>
        </authorList>
    </citation>
    <scope>NUCLEOTIDE SEQUENCE</scope>
    <source>
        <strain evidence="3">QSvi11</strain>
    </source>
</reference>
<organism evidence="3 4">
    <name type="scientific">Polysphondylium violaceum</name>
    <dbReference type="NCBI Taxonomy" id="133409"/>
    <lineage>
        <taxon>Eukaryota</taxon>
        <taxon>Amoebozoa</taxon>
        <taxon>Evosea</taxon>
        <taxon>Eumycetozoa</taxon>
        <taxon>Dictyostelia</taxon>
        <taxon>Dictyosteliales</taxon>
        <taxon>Dictyosteliaceae</taxon>
        <taxon>Polysphondylium</taxon>
    </lineage>
</organism>
<feature type="chain" id="PRO_5035240875" description="Right handed beta helix domain-containing protein" evidence="2">
    <location>
        <begin position="24"/>
        <end position="549"/>
    </location>
</feature>
<evidence type="ECO:0000256" key="2">
    <source>
        <dbReference type="SAM" id="SignalP"/>
    </source>
</evidence>
<accession>A0A8J4V573</accession>
<keyword evidence="1" id="KW-1133">Transmembrane helix</keyword>
<sequence>MIKPSILLSLFVLLFVVCGGVYSETTVLYVKSSAQQKTYCGAYQSDPCSSIDLALENFKKTTSPAKYSNGVTVVLMDQIYNLVSESVEVTGLNVTITSNQGIQTTIYGQDRSQALFVIKPSIQPTTFIIDRVAFQSFNSGPIANFQFSSNGSTNKVTLKRVIVTESIQDGAVLFNVSQSLKGSDTTFNIFDSLFDHNNVLLMDAYKISVNIQNSSFYNNTNDILFDLHQTNSTINNCLFNFSGSITFDYGGSAFINSSTFSNGTSAYPPITTKSDLVVSNSIFQYNIGNSAGGILFIGSHFKINNCQFINNNGFAGALSFTSSSMGFVQNSLLLDNYGSGSMAFYASSSTVSVSNTNITTSFAMQGSYNQLIDVEYSTISFSNSIVSSQSIPWGTFSVVSCTTSSISVANTTIDSNGYDATARNHGNNILFDCVPSSCLVANIDTSYDNSPTYQCDKFQYRDYDPVVRVYLLTGLIISIGFFVIGVIIIGCCIKRSKACKDNTIQPEGNSFVINIVGETKPLVANNNNMNNKIITPTAIITAPSGYSYI</sequence>